<dbReference type="EMBL" id="GEDC01030795">
    <property type="protein sequence ID" value="JAS06503.1"/>
    <property type="molecule type" value="Transcribed_RNA"/>
</dbReference>
<evidence type="ECO:0000256" key="3">
    <source>
        <dbReference type="ARBA" id="ARBA00022490"/>
    </source>
</evidence>
<dbReference type="GO" id="GO:0005829">
    <property type="term" value="C:cytosol"/>
    <property type="evidence" value="ECO:0007669"/>
    <property type="project" value="UniProtKB-ARBA"/>
</dbReference>
<keyword evidence="7" id="KW-0446">Lipid-binding</keyword>
<comment type="subunit">
    <text evidence="8">Interacts with ACOT13/THEM2.</text>
</comment>
<dbReference type="InterPro" id="IPR023393">
    <property type="entry name" value="START-like_dom_sf"/>
</dbReference>
<evidence type="ECO:0000256" key="6">
    <source>
        <dbReference type="ARBA" id="ARBA00023055"/>
    </source>
</evidence>
<evidence type="ECO:0000256" key="4">
    <source>
        <dbReference type="ARBA" id="ARBA00022553"/>
    </source>
</evidence>
<protein>
    <recommendedName>
        <fullName evidence="9">Phosphatidylcholine transfer protein</fullName>
    </recommendedName>
    <alternativeName>
        <fullName evidence="11">START domain-containing protein 2</fullName>
    </alternativeName>
    <alternativeName>
        <fullName evidence="10">StAR-related lipid transfer protein 2</fullName>
    </alternativeName>
</protein>
<evidence type="ECO:0000256" key="11">
    <source>
        <dbReference type="ARBA" id="ARBA00079049"/>
    </source>
</evidence>
<evidence type="ECO:0000256" key="1">
    <source>
        <dbReference type="ARBA" id="ARBA00004496"/>
    </source>
</evidence>
<proteinExistence type="predicted"/>
<evidence type="ECO:0000256" key="8">
    <source>
        <dbReference type="ARBA" id="ARBA00063535"/>
    </source>
</evidence>
<comment type="subcellular location">
    <subcellularLocation>
        <location evidence="1">Cytoplasm</location>
    </subcellularLocation>
</comment>
<evidence type="ECO:0000313" key="13">
    <source>
        <dbReference type="EMBL" id="JAS06503.1"/>
    </source>
</evidence>
<dbReference type="Pfam" id="PF01852">
    <property type="entry name" value="START"/>
    <property type="match status" value="1"/>
</dbReference>
<dbReference type="GO" id="GO:0006869">
    <property type="term" value="P:lipid transport"/>
    <property type="evidence" value="ECO:0007669"/>
    <property type="project" value="UniProtKB-KW"/>
</dbReference>
<evidence type="ECO:0000259" key="12">
    <source>
        <dbReference type="PROSITE" id="PS50848"/>
    </source>
</evidence>
<evidence type="ECO:0000256" key="5">
    <source>
        <dbReference type="ARBA" id="ARBA00022990"/>
    </source>
</evidence>
<dbReference type="InterPro" id="IPR051213">
    <property type="entry name" value="START_lipid_transfer"/>
</dbReference>
<evidence type="ECO:0000256" key="10">
    <source>
        <dbReference type="ARBA" id="ARBA00077188"/>
    </source>
</evidence>
<feature type="non-terminal residue" evidence="13">
    <location>
        <position position="408"/>
    </location>
</feature>
<keyword evidence="6" id="KW-0445">Lipid transport</keyword>
<name>A0A1B6BZ03_9HEMI</name>
<organism evidence="13">
    <name type="scientific">Clastoptera arizonana</name>
    <name type="common">Arizona spittle bug</name>
    <dbReference type="NCBI Taxonomy" id="38151"/>
    <lineage>
        <taxon>Eukaryota</taxon>
        <taxon>Metazoa</taxon>
        <taxon>Ecdysozoa</taxon>
        <taxon>Arthropoda</taxon>
        <taxon>Hexapoda</taxon>
        <taxon>Insecta</taxon>
        <taxon>Pterygota</taxon>
        <taxon>Neoptera</taxon>
        <taxon>Paraneoptera</taxon>
        <taxon>Hemiptera</taxon>
        <taxon>Auchenorrhyncha</taxon>
        <taxon>Cercopoidea</taxon>
        <taxon>Clastopteridae</taxon>
        <taxon>Clastoptera</taxon>
    </lineage>
</organism>
<dbReference type="SUPFAM" id="SSF55961">
    <property type="entry name" value="Bet v1-like"/>
    <property type="match status" value="1"/>
</dbReference>
<sequence length="408" mass="48374">MHFTRISRFIVHSHYCQIKPNVRQIRARIFHYKNEFHSYSTFYKKLTFYKESFHLIRSYCWSNIFLFTFKNVLKNIPLSLKSHSVNVIKTCIAQCEFVMAFRLRRSQQIVTLYNKLWDEVALKQICSQIKIHLMSKGKNVLLGASVVSVFNWDTERISEDEITKYSEEMQLIEFLRFRRDNCLKARVDEGTVKEACDCPVCSATDSGRLTAVRKENRVGKWEAFVDKDDLVVWKREDDNYKGQGMYSYKVYGRYDDVIALDFLEAQIDLDYRRTWDTTAVTLYLVDSDPKSQSDVIYWESKWPKMFTNRDYVFKRRYYIDKKQKLITIVNKSTKHPDCPERPYKLRVTEYWSYMVIKPLSELNKPGIEFSLTYFDNPGMNVPSSISLWVTVSAMPDYLKKLRKAALGV</sequence>
<dbReference type="PANTHER" id="PTHR19308">
    <property type="entry name" value="PHOSPHATIDYLCHOLINE TRANSFER PROTEIN"/>
    <property type="match status" value="1"/>
</dbReference>
<evidence type="ECO:0000256" key="2">
    <source>
        <dbReference type="ARBA" id="ARBA00022448"/>
    </source>
</evidence>
<reference evidence="13" key="1">
    <citation type="submission" date="2015-12" db="EMBL/GenBank/DDBJ databases">
        <title>De novo transcriptome assembly of four potential Pierce s Disease insect vectors from Arizona vineyards.</title>
        <authorList>
            <person name="Tassone E.E."/>
        </authorList>
    </citation>
    <scope>NUCLEOTIDE SEQUENCE</scope>
</reference>
<evidence type="ECO:0000256" key="7">
    <source>
        <dbReference type="ARBA" id="ARBA00023121"/>
    </source>
</evidence>
<keyword evidence="2" id="KW-0813">Transport</keyword>
<gene>
    <name evidence="13" type="ORF">g.21667</name>
</gene>
<feature type="domain" description="START" evidence="12">
    <location>
        <begin position="233"/>
        <end position="408"/>
    </location>
</feature>
<keyword evidence="3" id="KW-0963">Cytoplasm</keyword>
<accession>A0A1B6BZ03</accession>
<dbReference type="GO" id="GO:0008289">
    <property type="term" value="F:lipid binding"/>
    <property type="evidence" value="ECO:0007669"/>
    <property type="project" value="UniProtKB-KW"/>
</dbReference>
<dbReference type="Gene3D" id="3.30.530.20">
    <property type="match status" value="1"/>
</dbReference>
<dbReference type="AlphaFoldDB" id="A0A1B6BZ03"/>
<dbReference type="PROSITE" id="PS50848">
    <property type="entry name" value="START"/>
    <property type="match status" value="1"/>
</dbReference>
<dbReference type="InterPro" id="IPR002913">
    <property type="entry name" value="START_lipid-bd_dom"/>
</dbReference>
<dbReference type="FunFam" id="3.30.530.20:FF:000017">
    <property type="entry name" value="Phosphatidylcholine transfer protein, putative"/>
    <property type="match status" value="1"/>
</dbReference>
<keyword evidence="5" id="KW-0007">Acetylation</keyword>
<dbReference type="PANTHER" id="PTHR19308:SF8">
    <property type="entry name" value="STAR-RELATED LIPID TRANSFER PROTEIN 7, MITOCHONDRIAL"/>
    <property type="match status" value="1"/>
</dbReference>
<keyword evidence="4" id="KW-0597">Phosphoprotein</keyword>
<evidence type="ECO:0000256" key="9">
    <source>
        <dbReference type="ARBA" id="ARBA00069061"/>
    </source>
</evidence>